<feature type="domain" description="RNA polymerase sigma-70 region 2" evidence="5">
    <location>
        <begin position="24"/>
        <end position="90"/>
    </location>
</feature>
<dbReference type="Proteomes" id="UP001403385">
    <property type="component" value="Unassembled WGS sequence"/>
</dbReference>
<gene>
    <name evidence="7" type="ORF">AAG747_28220</name>
</gene>
<keyword evidence="2" id="KW-0805">Transcription regulation</keyword>
<name>A0AAW9SGV8_9BACT</name>
<dbReference type="GO" id="GO:0016987">
    <property type="term" value="F:sigma factor activity"/>
    <property type="evidence" value="ECO:0007669"/>
    <property type="project" value="UniProtKB-KW"/>
</dbReference>
<dbReference type="GO" id="GO:0003677">
    <property type="term" value="F:DNA binding"/>
    <property type="evidence" value="ECO:0007669"/>
    <property type="project" value="InterPro"/>
</dbReference>
<evidence type="ECO:0000256" key="3">
    <source>
        <dbReference type="ARBA" id="ARBA00023082"/>
    </source>
</evidence>
<evidence type="ECO:0000256" key="1">
    <source>
        <dbReference type="ARBA" id="ARBA00010641"/>
    </source>
</evidence>
<dbReference type="InterPro" id="IPR013324">
    <property type="entry name" value="RNA_pol_sigma_r3/r4-like"/>
</dbReference>
<comment type="caution">
    <text evidence="7">The sequence shown here is derived from an EMBL/GenBank/DDBJ whole genome shotgun (WGS) entry which is preliminary data.</text>
</comment>
<comment type="similarity">
    <text evidence="1">Belongs to the sigma-70 factor family. ECF subfamily.</text>
</comment>
<evidence type="ECO:0000313" key="8">
    <source>
        <dbReference type="Proteomes" id="UP001403385"/>
    </source>
</evidence>
<keyword evidence="3" id="KW-0731">Sigma factor</keyword>
<dbReference type="InterPro" id="IPR036388">
    <property type="entry name" value="WH-like_DNA-bd_sf"/>
</dbReference>
<dbReference type="SUPFAM" id="SSF88659">
    <property type="entry name" value="Sigma3 and sigma4 domains of RNA polymerase sigma factors"/>
    <property type="match status" value="1"/>
</dbReference>
<dbReference type="InterPro" id="IPR013249">
    <property type="entry name" value="RNA_pol_sigma70_r4_t2"/>
</dbReference>
<evidence type="ECO:0000256" key="4">
    <source>
        <dbReference type="ARBA" id="ARBA00023163"/>
    </source>
</evidence>
<keyword evidence="4" id="KW-0804">Transcription</keyword>
<reference evidence="7 8" key="1">
    <citation type="submission" date="2024-04" db="EMBL/GenBank/DDBJ databases">
        <title>Novel genus in family Flammeovirgaceae.</title>
        <authorList>
            <person name="Nguyen T.H."/>
            <person name="Vuong T.Q."/>
            <person name="Le H."/>
            <person name="Kim S.-G."/>
        </authorList>
    </citation>
    <scope>NUCLEOTIDE SEQUENCE [LARGE SCALE GENOMIC DNA]</scope>
    <source>
        <strain evidence="7 8">JCM 23209</strain>
    </source>
</reference>
<accession>A0AAW9SGV8</accession>
<dbReference type="InterPro" id="IPR007627">
    <property type="entry name" value="RNA_pol_sigma70_r2"/>
</dbReference>
<keyword evidence="8" id="KW-1185">Reference proteome</keyword>
<protein>
    <submittedName>
        <fullName evidence="7">Sigma-70 family RNA polymerase sigma factor</fullName>
    </submittedName>
</protein>
<dbReference type="PANTHER" id="PTHR43133:SF46">
    <property type="entry name" value="RNA POLYMERASE SIGMA-70 FACTOR ECF SUBFAMILY"/>
    <property type="match status" value="1"/>
</dbReference>
<feature type="domain" description="RNA polymerase sigma factor 70 region 4 type 2" evidence="6">
    <location>
        <begin position="124"/>
        <end position="167"/>
    </location>
</feature>
<evidence type="ECO:0000313" key="7">
    <source>
        <dbReference type="EMBL" id="MEN7551835.1"/>
    </source>
</evidence>
<evidence type="ECO:0000259" key="6">
    <source>
        <dbReference type="Pfam" id="PF08281"/>
    </source>
</evidence>
<dbReference type="Gene3D" id="1.10.10.10">
    <property type="entry name" value="Winged helix-like DNA-binding domain superfamily/Winged helix DNA-binding domain"/>
    <property type="match status" value="1"/>
</dbReference>
<evidence type="ECO:0000256" key="2">
    <source>
        <dbReference type="ARBA" id="ARBA00023015"/>
    </source>
</evidence>
<proteinExistence type="inferred from homology"/>
<dbReference type="RefSeq" id="WP_346824614.1">
    <property type="nucleotide sequence ID" value="NZ_JBDKWZ010000028.1"/>
</dbReference>
<dbReference type="GO" id="GO:0006352">
    <property type="term" value="P:DNA-templated transcription initiation"/>
    <property type="evidence" value="ECO:0007669"/>
    <property type="project" value="InterPro"/>
</dbReference>
<evidence type="ECO:0000259" key="5">
    <source>
        <dbReference type="Pfam" id="PF04542"/>
    </source>
</evidence>
<dbReference type="EMBL" id="JBDKWZ010000028">
    <property type="protein sequence ID" value="MEN7551835.1"/>
    <property type="molecule type" value="Genomic_DNA"/>
</dbReference>
<dbReference type="Gene3D" id="1.10.1740.10">
    <property type="match status" value="1"/>
</dbReference>
<dbReference type="NCBIfam" id="TIGR02937">
    <property type="entry name" value="sigma70-ECF"/>
    <property type="match status" value="1"/>
</dbReference>
<dbReference type="PANTHER" id="PTHR43133">
    <property type="entry name" value="RNA POLYMERASE ECF-TYPE SIGMA FACTO"/>
    <property type="match status" value="1"/>
</dbReference>
<dbReference type="Pfam" id="PF08281">
    <property type="entry name" value="Sigma70_r4_2"/>
    <property type="match status" value="1"/>
</dbReference>
<dbReference type="Pfam" id="PF04542">
    <property type="entry name" value="Sigma70_r2"/>
    <property type="match status" value="1"/>
</dbReference>
<dbReference type="InterPro" id="IPR013325">
    <property type="entry name" value="RNA_pol_sigma_r2"/>
</dbReference>
<dbReference type="InterPro" id="IPR039425">
    <property type="entry name" value="RNA_pol_sigma-70-like"/>
</dbReference>
<dbReference type="SUPFAM" id="SSF88946">
    <property type="entry name" value="Sigma2 domain of RNA polymerase sigma factors"/>
    <property type="match status" value="1"/>
</dbReference>
<dbReference type="InterPro" id="IPR014284">
    <property type="entry name" value="RNA_pol_sigma-70_dom"/>
</dbReference>
<dbReference type="AlphaFoldDB" id="A0AAW9SGV8"/>
<organism evidence="7 8">
    <name type="scientific">Rapidithrix thailandica</name>
    <dbReference type="NCBI Taxonomy" id="413964"/>
    <lineage>
        <taxon>Bacteria</taxon>
        <taxon>Pseudomonadati</taxon>
        <taxon>Bacteroidota</taxon>
        <taxon>Cytophagia</taxon>
        <taxon>Cytophagales</taxon>
        <taxon>Flammeovirgaceae</taxon>
        <taxon>Rapidithrix</taxon>
    </lineage>
</organism>
<sequence length="185" mass="22185">MNTDNDELVLRLLARDDEKAMTLLYQQYHTLLLEKASHFIQDEDAAQDVVQELWITVWTKRHTLQIRKPVIAYLQRAIYNRSVNYLKSRKLPDNLDYIVLDVPPDIEKDLAEKELKWRFRAIQKQLPYKARLTFLLSRECKMSYKEIAAHLQVSQKAVEKNISIALKMFRKLLKVSIIWFYFWKN</sequence>